<dbReference type="AlphaFoldDB" id="A0A7W8D796"/>
<dbReference type="Proteomes" id="UP000521199">
    <property type="component" value="Unassembled WGS sequence"/>
</dbReference>
<dbReference type="Pfam" id="PF05345">
    <property type="entry name" value="He_PIG"/>
    <property type="match status" value="1"/>
</dbReference>
<dbReference type="GO" id="GO:0005509">
    <property type="term" value="F:calcium ion binding"/>
    <property type="evidence" value="ECO:0007669"/>
    <property type="project" value="InterPro"/>
</dbReference>
<dbReference type="SUPFAM" id="SSF49265">
    <property type="entry name" value="Fibronectin type III"/>
    <property type="match status" value="1"/>
</dbReference>
<dbReference type="InterPro" id="IPR013783">
    <property type="entry name" value="Ig-like_fold"/>
</dbReference>
<comment type="caution">
    <text evidence="3">The sequence shown here is derived from an EMBL/GenBank/DDBJ whole genome shotgun (WGS) entry which is preliminary data.</text>
</comment>
<dbReference type="NCBIfam" id="TIGR01451">
    <property type="entry name" value="B_ant_repeat"/>
    <property type="match status" value="1"/>
</dbReference>
<dbReference type="InterPro" id="IPR047589">
    <property type="entry name" value="DUF11_rpt"/>
</dbReference>
<reference evidence="3 4" key="1">
    <citation type="submission" date="2020-08" db="EMBL/GenBank/DDBJ databases">
        <title>Genomic Encyclopedia of Type Strains, Phase IV (KMG-IV): sequencing the most valuable type-strain genomes for metagenomic binning, comparative biology and taxonomic classification.</title>
        <authorList>
            <person name="Goeker M."/>
        </authorList>
    </citation>
    <scope>NUCLEOTIDE SEQUENCE [LARGE SCALE GENOMIC DNA]</scope>
    <source>
        <strain evidence="3 4">DSM 24163</strain>
    </source>
</reference>
<dbReference type="SUPFAM" id="SSF49373">
    <property type="entry name" value="Invasin/intimin cell-adhesion fragments"/>
    <property type="match status" value="1"/>
</dbReference>
<dbReference type="Gene3D" id="2.60.120.200">
    <property type="match status" value="1"/>
</dbReference>
<dbReference type="CDD" id="cd00063">
    <property type="entry name" value="FN3"/>
    <property type="match status" value="1"/>
</dbReference>
<keyword evidence="1" id="KW-0732">Signal</keyword>
<dbReference type="InterPro" id="IPR001434">
    <property type="entry name" value="OmcB-like_DUF11"/>
</dbReference>
<dbReference type="InterPro" id="IPR003961">
    <property type="entry name" value="FN3_dom"/>
</dbReference>
<organism evidence="3 4">
    <name type="scientific">Chiayiivirga flava</name>
    <dbReference type="NCBI Taxonomy" id="659595"/>
    <lineage>
        <taxon>Bacteria</taxon>
        <taxon>Pseudomonadati</taxon>
        <taxon>Pseudomonadota</taxon>
        <taxon>Gammaproteobacteria</taxon>
        <taxon>Lysobacterales</taxon>
        <taxon>Lysobacteraceae</taxon>
        <taxon>Chiayiivirga</taxon>
    </lineage>
</organism>
<name>A0A7W8D796_9GAMM</name>
<proteinExistence type="predicted"/>
<dbReference type="SUPFAM" id="SSF49313">
    <property type="entry name" value="Cadherin-like"/>
    <property type="match status" value="1"/>
</dbReference>
<dbReference type="Pfam" id="PF00041">
    <property type="entry name" value="fn3"/>
    <property type="match status" value="1"/>
</dbReference>
<evidence type="ECO:0000313" key="4">
    <source>
        <dbReference type="Proteomes" id="UP000521199"/>
    </source>
</evidence>
<accession>A0A7W8D796</accession>
<dbReference type="EMBL" id="JACHHP010000002">
    <property type="protein sequence ID" value="MBB5208007.1"/>
    <property type="molecule type" value="Genomic_DNA"/>
</dbReference>
<gene>
    <name evidence="3" type="ORF">HNQ52_001536</name>
</gene>
<dbReference type="InterPro" id="IPR036116">
    <property type="entry name" value="FN3_sf"/>
</dbReference>
<feature type="domain" description="Fibronectin type-III" evidence="2">
    <location>
        <begin position="332"/>
        <end position="423"/>
    </location>
</feature>
<dbReference type="NCBIfam" id="NF038128">
    <property type="entry name" value="choice_anch_J"/>
    <property type="match status" value="1"/>
</dbReference>
<dbReference type="RefSeq" id="WP_183960514.1">
    <property type="nucleotide sequence ID" value="NZ_JACHHP010000002.1"/>
</dbReference>
<dbReference type="Gene3D" id="2.60.40.10">
    <property type="entry name" value="Immunoglobulins"/>
    <property type="match status" value="2"/>
</dbReference>
<keyword evidence="4" id="KW-1185">Reference proteome</keyword>
<dbReference type="PANTHER" id="PTHR34720">
    <property type="entry name" value="MICROCYSTIN DEPENDENT PROTEIN"/>
    <property type="match status" value="1"/>
</dbReference>
<feature type="chain" id="PRO_5031352156" evidence="1">
    <location>
        <begin position="45"/>
        <end position="754"/>
    </location>
</feature>
<dbReference type="SMART" id="SM00060">
    <property type="entry name" value="FN3"/>
    <property type="match status" value="1"/>
</dbReference>
<evidence type="ECO:0000256" key="1">
    <source>
        <dbReference type="SAM" id="SignalP"/>
    </source>
</evidence>
<dbReference type="Pfam" id="PF01345">
    <property type="entry name" value="DUF11"/>
    <property type="match status" value="1"/>
</dbReference>
<sequence>MLSASVGQDIDCATAPRTPARGLRRLLHAAAALLLAATSGVVGAQAFNENFDDITLLPGNGWFLQNNSSPVGITAWFQGTSVAGGGPFDSFNGAANAYIGANFNNTTGGSGTISNWLVAPNRTLRNGDVLTFYTRRPTTPGGGTEYPDRLEVRMSTNGASTNVGTGGSGTGDFTTLLLSINPTLTVNVYPAVWTQFTVTVSGLPAPTSGRMAFRYFVTSAGPTGTNSDYIGIDAAAYTPYVCPAFTMTPGGALAGGTFGQAYSTTLSQTGALGAPNFAITAGALPPGLTLAAGGTISGTPVATGTFNFTVTVNDASGCSGAQNYSITVVADVPGAPQNATAVAGDTQADVSWDAPASDGGDPIVNYTATCSDGVNDVGASSPVSPITVLGLTNGTPYTCTVTATNGIGTGPASAPSNSITPIGNQTITFDTQADQIYSPGGSFAIDPPAVASSGLPVVYGSTTPAVCTVSGATVSIVAAGTCTLTADQPGDAAWNPAPQVAQSLVIAQASQTLTFPPQSPATRVFELGSTFAIDPEATSAEPNAGTPIVYSSLDPAVCTVSGTTVTMVAVGTCQIAANQAGDDNYTAAAQVVSDVELVEPTDADLSIEKTADVTRARIGDTVAYSILVANAGPADATDVHVLDLPPDRLDAASVVWQCVEAIGTDCPDPDSDVGELDVVLASLPEGASVRFELLGTVIPAADPADDFTAFDNTATVALPEGSALTDPAPANNESTASVLVIPEAIFADGFETLQ</sequence>
<evidence type="ECO:0000313" key="3">
    <source>
        <dbReference type="EMBL" id="MBB5208007.1"/>
    </source>
</evidence>
<feature type="signal peptide" evidence="1">
    <location>
        <begin position="1"/>
        <end position="44"/>
    </location>
</feature>
<dbReference type="InterPro" id="IPR008964">
    <property type="entry name" value="Invasin/intimin_cell_adhesion"/>
</dbReference>
<dbReference type="PROSITE" id="PS50853">
    <property type="entry name" value="FN3"/>
    <property type="match status" value="1"/>
</dbReference>
<dbReference type="GO" id="GO:0016020">
    <property type="term" value="C:membrane"/>
    <property type="evidence" value="ECO:0007669"/>
    <property type="project" value="InterPro"/>
</dbReference>
<dbReference type="Gene3D" id="2.60.40.1080">
    <property type="match status" value="1"/>
</dbReference>
<dbReference type="InterPro" id="IPR015919">
    <property type="entry name" value="Cadherin-like_sf"/>
</dbReference>
<dbReference type="PANTHER" id="PTHR34720:SF9">
    <property type="entry name" value="BLR4714 PROTEIN"/>
    <property type="match status" value="1"/>
</dbReference>
<evidence type="ECO:0000259" key="2">
    <source>
        <dbReference type="PROSITE" id="PS50853"/>
    </source>
</evidence>
<protein>
    <submittedName>
        <fullName evidence="3">Putative repeat protein (TIGR01451 family)</fullName>
    </submittedName>
</protein>